<proteinExistence type="predicted"/>
<reference evidence="1" key="1">
    <citation type="submission" date="2021-06" db="EMBL/GenBank/DDBJ databases">
        <authorList>
            <person name="Hodson N. C."/>
            <person name="Mongue J. A."/>
            <person name="Jaron S. K."/>
        </authorList>
    </citation>
    <scope>NUCLEOTIDE SEQUENCE</scope>
</reference>
<keyword evidence="2" id="KW-1185">Reference proteome</keyword>
<comment type="caution">
    <text evidence="1">The sequence shown here is derived from an EMBL/GenBank/DDBJ whole genome shotgun (WGS) entry which is preliminary data.</text>
</comment>
<name>A0A8J2L8H7_9HEXA</name>
<protein>
    <submittedName>
        <fullName evidence="1">Uncharacterized protein</fullName>
    </submittedName>
</protein>
<organism evidence="1 2">
    <name type="scientific">Allacma fusca</name>
    <dbReference type="NCBI Taxonomy" id="39272"/>
    <lineage>
        <taxon>Eukaryota</taxon>
        <taxon>Metazoa</taxon>
        <taxon>Ecdysozoa</taxon>
        <taxon>Arthropoda</taxon>
        <taxon>Hexapoda</taxon>
        <taxon>Collembola</taxon>
        <taxon>Symphypleona</taxon>
        <taxon>Sminthuridae</taxon>
        <taxon>Allacma</taxon>
    </lineage>
</organism>
<dbReference type="EMBL" id="CAJVCH010554947">
    <property type="protein sequence ID" value="CAG7830252.1"/>
    <property type="molecule type" value="Genomic_DNA"/>
</dbReference>
<evidence type="ECO:0000313" key="2">
    <source>
        <dbReference type="Proteomes" id="UP000708208"/>
    </source>
</evidence>
<dbReference type="AlphaFoldDB" id="A0A8J2L8H7"/>
<evidence type="ECO:0000313" key="1">
    <source>
        <dbReference type="EMBL" id="CAG7830252.1"/>
    </source>
</evidence>
<dbReference type="Proteomes" id="UP000708208">
    <property type="component" value="Unassembled WGS sequence"/>
</dbReference>
<gene>
    <name evidence="1" type="ORF">AFUS01_LOCUS40069</name>
</gene>
<sequence>MRTLTKDSRYSNCARTKPQRKLLLGSQTILNAEDEYADQEAAWIAQNHPAKPIVIKPCSIMLWTVLVLLDKRRNQEQLRSQLPPVLEEEDVDILLLMDEDPIPLPPTMLQMWTTRAHCKSVPIQEKRPCIPTEGS</sequence>
<accession>A0A8J2L8H7</accession>